<accession>A0ABT6B808</accession>
<protein>
    <submittedName>
        <fullName evidence="1">Polyhydroxyalkanoic acid system family protein</fullName>
    </submittedName>
</protein>
<gene>
    <name evidence="1" type="ORF">P3W24_03760</name>
</gene>
<evidence type="ECO:0000313" key="2">
    <source>
        <dbReference type="Proteomes" id="UP001528850"/>
    </source>
</evidence>
<sequence length="91" mass="9801">MAKIDIRRPHGKSLPEARAVVEKVATRMSEKLGTTGGWQGDAYTFSGSGVKGAITVSDTDVHVAVELGMMLSAVRGMVESEIRKKLDEHFA</sequence>
<proteinExistence type="predicted"/>
<dbReference type="Proteomes" id="UP001528850">
    <property type="component" value="Unassembled WGS sequence"/>
</dbReference>
<name>A0ABT6B808_9GAMM</name>
<dbReference type="NCBIfam" id="TIGR02610">
    <property type="entry name" value="PHA_gran_rgn"/>
    <property type="match status" value="1"/>
</dbReference>
<organism evidence="1 2">
    <name type="scientific">Luteibacter sahnii</name>
    <dbReference type="NCBI Taxonomy" id="3021977"/>
    <lineage>
        <taxon>Bacteria</taxon>
        <taxon>Pseudomonadati</taxon>
        <taxon>Pseudomonadota</taxon>
        <taxon>Gammaproteobacteria</taxon>
        <taxon>Lysobacterales</taxon>
        <taxon>Rhodanobacteraceae</taxon>
        <taxon>Luteibacter</taxon>
    </lineage>
</organism>
<keyword evidence="2" id="KW-1185">Reference proteome</keyword>
<dbReference type="InterPro" id="IPR013433">
    <property type="entry name" value="PHA_gran_rgn"/>
</dbReference>
<evidence type="ECO:0000313" key="1">
    <source>
        <dbReference type="EMBL" id="MDF4024089.1"/>
    </source>
</evidence>
<dbReference type="RefSeq" id="WP_320550500.1">
    <property type="nucleotide sequence ID" value="NZ_JAQLOK010000002.1"/>
</dbReference>
<reference evidence="1 2" key="1">
    <citation type="journal article" date="2024" name="Curr. Microbiol.">
        <title>Luteibacter sahnii sp. nov., A Novel Yellow-Colored Xanthomonadin Pigment Producing Probiotic Bacterium from Healthy Rice Seed Microbiome.</title>
        <authorList>
            <person name="Jaiswal G."/>
            <person name="Rana R."/>
            <person name="Nayak P.K."/>
            <person name="Chouhan R."/>
            <person name="Gandhi S.G."/>
            <person name="Patel H.K."/>
            <person name="Patil P.B."/>
        </authorList>
    </citation>
    <scope>NUCLEOTIDE SEQUENCE [LARGE SCALE GENOMIC DNA]</scope>
    <source>
        <strain evidence="1 2">PPL201</strain>
    </source>
</reference>
<dbReference type="EMBL" id="JARJJS010000001">
    <property type="protein sequence ID" value="MDF4024089.1"/>
    <property type="molecule type" value="Genomic_DNA"/>
</dbReference>
<dbReference type="Pfam" id="PF09650">
    <property type="entry name" value="PHA_gran_rgn"/>
    <property type="match status" value="1"/>
</dbReference>
<comment type="caution">
    <text evidence="1">The sequence shown here is derived from an EMBL/GenBank/DDBJ whole genome shotgun (WGS) entry which is preliminary data.</text>
</comment>